<dbReference type="InterPro" id="IPR007345">
    <property type="entry name" value="Polysacch_pyruvyl_Trfase"/>
</dbReference>
<proteinExistence type="predicted"/>
<sequence length="355" mass="39662">MSHHIFYVANTQADNLGDLVINTLLLKELSNRGSLNINVRGCSSNYRGMLDSVNSSKTEKSYPLYVLSMLFLSLKGEKVSFYLKPGHFYGNDGGAVKKTITLFCYILMKFSGVKISRLGASLGPYRPISGKIERFQSLFFKAYTAREYISISYAKKIGIKNLEYCPDMAFLLDKDKSPASHHEGPVIISFREKTLSDDTENLELAPTLIAAASHFKGKPMLAVSQVTSDAPHNQALADKIDSNVKHVIFDSLDDGSKIFDTYSKASYVLSNRLHVLLFAASKGAIPIPIIDKDKHIKITGIFDAANLGDLIFDVNSKDDIVKHLIFVEENRTIIEDKLELAFEQQKNKILNFFDK</sequence>
<dbReference type="KEGG" id="hqn:M0220_13340"/>
<feature type="domain" description="Polysaccharide pyruvyl transferase" evidence="1">
    <location>
        <begin position="15"/>
        <end position="283"/>
    </location>
</feature>
<evidence type="ECO:0000313" key="2">
    <source>
        <dbReference type="EMBL" id="UYO73854.1"/>
    </source>
</evidence>
<protein>
    <submittedName>
        <fullName evidence="2">Polysaccharide pyruvyl transferase family protein</fullName>
    </submittedName>
</protein>
<dbReference type="RefSeq" id="WP_264017891.1">
    <property type="nucleotide sequence ID" value="NZ_CP096973.1"/>
</dbReference>
<keyword evidence="2" id="KW-0808">Transferase</keyword>
<organism evidence="2 3">
    <name type="scientific">Halomonas qinghailakensis</name>
    <dbReference type="NCBI Taxonomy" id="2937790"/>
    <lineage>
        <taxon>Bacteria</taxon>
        <taxon>Pseudomonadati</taxon>
        <taxon>Pseudomonadota</taxon>
        <taxon>Gammaproteobacteria</taxon>
        <taxon>Oceanospirillales</taxon>
        <taxon>Halomonadaceae</taxon>
        <taxon>Halomonas</taxon>
    </lineage>
</organism>
<dbReference type="Proteomes" id="UP001164935">
    <property type="component" value="Chromosome"/>
</dbReference>
<keyword evidence="3" id="KW-1185">Reference proteome</keyword>
<name>A0AA46YN10_9GAMM</name>
<dbReference type="EMBL" id="CP096973">
    <property type="protein sequence ID" value="UYO73854.1"/>
    <property type="molecule type" value="Genomic_DNA"/>
</dbReference>
<dbReference type="Pfam" id="PF04230">
    <property type="entry name" value="PS_pyruv_trans"/>
    <property type="match status" value="1"/>
</dbReference>
<dbReference type="AlphaFoldDB" id="A0AA46YN10"/>
<dbReference type="PANTHER" id="PTHR36836:SF1">
    <property type="entry name" value="COLANIC ACID BIOSYNTHESIS PROTEIN WCAK"/>
    <property type="match status" value="1"/>
</dbReference>
<accession>A0AA46YN10</accession>
<gene>
    <name evidence="2" type="ORF">M0220_13340</name>
</gene>
<evidence type="ECO:0000313" key="3">
    <source>
        <dbReference type="Proteomes" id="UP001164935"/>
    </source>
</evidence>
<reference evidence="2" key="1">
    <citation type="submission" date="2022-05" db="EMBL/GenBank/DDBJ databases">
        <title>Complete sequence of a novel PHA-producing Halomonas strain.</title>
        <authorList>
            <person name="Zheng Z."/>
        </authorList>
    </citation>
    <scope>NUCLEOTIDE SEQUENCE</scope>
    <source>
        <strain evidence="2">ZZQ-149</strain>
    </source>
</reference>
<dbReference type="PANTHER" id="PTHR36836">
    <property type="entry name" value="COLANIC ACID BIOSYNTHESIS PROTEIN WCAK"/>
    <property type="match status" value="1"/>
</dbReference>
<evidence type="ECO:0000259" key="1">
    <source>
        <dbReference type="Pfam" id="PF04230"/>
    </source>
</evidence>
<dbReference type="GO" id="GO:0016740">
    <property type="term" value="F:transferase activity"/>
    <property type="evidence" value="ECO:0007669"/>
    <property type="project" value="UniProtKB-KW"/>
</dbReference>